<keyword evidence="2" id="KW-0012">Acyltransferase</keyword>
<evidence type="ECO:0000259" key="3">
    <source>
        <dbReference type="PROSITE" id="PS51186"/>
    </source>
</evidence>
<dbReference type="PANTHER" id="PTHR43420:SF12">
    <property type="entry name" value="N-ACETYLTRANSFERASE DOMAIN-CONTAINING PROTEIN"/>
    <property type="match status" value="1"/>
</dbReference>
<sequence length="112" mass="12657">MIGGKLYGIPLGTKNSGLKQGFFTLLNDSRPVSCGLAVIEQGYAGLYDIVTDEAYRNLGYGEQLLLHILKWANENGAVKSYLLVVQSNASANRLYDKLNYRHLYTYWYRCKP</sequence>
<dbReference type="GO" id="GO:0016747">
    <property type="term" value="F:acyltransferase activity, transferring groups other than amino-acyl groups"/>
    <property type="evidence" value="ECO:0007669"/>
    <property type="project" value="InterPro"/>
</dbReference>
<dbReference type="PANTHER" id="PTHR43420">
    <property type="entry name" value="ACETYLTRANSFERASE"/>
    <property type="match status" value="1"/>
</dbReference>
<accession>A0AA95KXI1</accession>
<evidence type="ECO:0000256" key="1">
    <source>
        <dbReference type="ARBA" id="ARBA00022679"/>
    </source>
</evidence>
<dbReference type="Proteomes" id="UP001177943">
    <property type="component" value="Chromosome"/>
</dbReference>
<dbReference type="EMBL" id="CP126084">
    <property type="protein sequence ID" value="WHX51010.1"/>
    <property type="molecule type" value="Genomic_DNA"/>
</dbReference>
<organism evidence="4 5">
    <name type="scientific">Paenibacillus woosongensis</name>
    <dbReference type="NCBI Taxonomy" id="307580"/>
    <lineage>
        <taxon>Bacteria</taxon>
        <taxon>Bacillati</taxon>
        <taxon>Bacillota</taxon>
        <taxon>Bacilli</taxon>
        <taxon>Bacillales</taxon>
        <taxon>Paenibacillaceae</taxon>
        <taxon>Paenibacillus</taxon>
    </lineage>
</organism>
<reference evidence="4" key="1">
    <citation type="submission" date="2023-05" db="EMBL/GenBank/DDBJ databases">
        <title>Comparative genomics of Bacillaceae isolates and their secondary metabolite potential.</title>
        <authorList>
            <person name="Song L."/>
            <person name="Nielsen L.J."/>
            <person name="Mohite O."/>
            <person name="Xu X."/>
            <person name="Weber T."/>
            <person name="Kovacs A.T."/>
        </authorList>
    </citation>
    <scope>NUCLEOTIDE SEQUENCE</scope>
    <source>
        <strain evidence="4">B2_4</strain>
    </source>
</reference>
<evidence type="ECO:0000256" key="2">
    <source>
        <dbReference type="ARBA" id="ARBA00023315"/>
    </source>
</evidence>
<dbReference type="CDD" id="cd04301">
    <property type="entry name" value="NAT_SF"/>
    <property type="match status" value="1"/>
</dbReference>
<evidence type="ECO:0000313" key="5">
    <source>
        <dbReference type="Proteomes" id="UP001177943"/>
    </source>
</evidence>
<evidence type="ECO:0000313" key="4">
    <source>
        <dbReference type="EMBL" id="WHX51010.1"/>
    </source>
</evidence>
<keyword evidence="1" id="KW-0808">Transferase</keyword>
<dbReference type="PROSITE" id="PS51186">
    <property type="entry name" value="GNAT"/>
    <property type="match status" value="1"/>
</dbReference>
<gene>
    <name evidence="4" type="ORF">QNH46_10390</name>
</gene>
<feature type="domain" description="N-acetyltransferase" evidence="3">
    <location>
        <begin position="1"/>
        <end position="112"/>
    </location>
</feature>
<proteinExistence type="predicted"/>
<dbReference type="InterPro" id="IPR016181">
    <property type="entry name" value="Acyl_CoA_acyltransferase"/>
</dbReference>
<protein>
    <submittedName>
        <fullName evidence="4">GNAT family N-acetyltransferase</fullName>
    </submittedName>
</protein>
<dbReference type="KEGG" id="pwn:QNH46_10390"/>
<dbReference type="InterPro" id="IPR000182">
    <property type="entry name" value="GNAT_dom"/>
</dbReference>
<dbReference type="AlphaFoldDB" id="A0AA95KXI1"/>
<name>A0AA95KXI1_9BACL</name>
<dbReference type="SUPFAM" id="SSF55729">
    <property type="entry name" value="Acyl-CoA N-acyltransferases (Nat)"/>
    <property type="match status" value="1"/>
</dbReference>
<dbReference type="RefSeq" id="WP_283928027.1">
    <property type="nucleotide sequence ID" value="NZ_CP126084.1"/>
</dbReference>
<dbReference type="InterPro" id="IPR050680">
    <property type="entry name" value="YpeA/RimI_acetyltransf"/>
</dbReference>
<dbReference type="Gene3D" id="3.40.630.30">
    <property type="match status" value="1"/>
</dbReference>
<dbReference type="Pfam" id="PF00583">
    <property type="entry name" value="Acetyltransf_1"/>
    <property type="match status" value="1"/>
</dbReference>